<evidence type="ECO:0000256" key="1">
    <source>
        <dbReference type="ARBA" id="ARBA00023015"/>
    </source>
</evidence>
<proteinExistence type="predicted"/>
<dbReference type="PROSITE" id="PS51118">
    <property type="entry name" value="HTH_HXLR"/>
    <property type="match status" value="1"/>
</dbReference>
<sequence>MSKLLKLEEVKKCPAEFVLAVNDTLNVLSGKWKLPIIGTLLFGRKRFKEIQNGIPRITPRMLSKELKDLEVNGIVTRTVYNTIPVTVEYELTTSGSSLDPVMDAMITWGLEHRKRVIGNTNSL</sequence>
<dbReference type="SUPFAM" id="SSF46785">
    <property type="entry name" value="Winged helix' DNA-binding domain"/>
    <property type="match status" value="1"/>
</dbReference>
<dbReference type="EMBL" id="FQUQ01000001">
    <property type="protein sequence ID" value="SHE76463.1"/>
    <property type="molecule type" value="Genomic_DNA"/>
</dbReference>
<organism evidence="5 6">
    <name type="scientific">Pedobacter caeni</name>
    <dbReference type="NCBI Taxonomy" id="288992"/>
    <lineage>
        <taxon>Bacteria</taxon>
        <taxon>Pseudomonadati</taxon>
        <taxon>Bacteroidota</taxon>
        <taxon>Sphingobacteriia</taxon>
        <taxon>Sphingobacteriales</taxon>
        <taxon>Sphingobacteriaceae</taxon>
        <taxon>Pedobacter</taxon>
    </lineage>
</organism>
<dbReference type="AlphaFoldDB" id="A0A1M4W5T7"/>
<keyword evidence="3" id="KW-0804">Transcription</keyword>
<evidence type="ECO:0000256" key="2">
    <source>
        <dbReference type="ARBA" id="ARBA00023125"/>
    </source>
</evidence>
<dbReference type="RefSeq" id="WP_073228480.1">
    <property type="nucleotide sequence ID" value="NZ_FQUQ01000001.1"/>
</dbReference>
<evidence type="ECO:0000256" key="3">
    <source>
        <dbReference type="ARBA" id="ARBA00023163"/>
    </source>
</evidence>
<feature type="domain" description="HTH hxlR-type" evidence="4">
    <location>
        <begin position="13"/>
        <end position="117"/>
    </location>
</feature>
<dbReference type="InterPro" id="IPR002577">
    <property type="entry name" value="HTH_HxlR"/>
</dbReference>
<dbReference type="Gene3D" id="1.10.10.10">
    <property type="entry name" value="Winged helix-like DNA-binding domain superfamily/Winged helix DNA-binding domain"/>
    <property type="match status" value="1"/>
</dbReference>
<gene>
    <name evidence="5" type="ORF">SAMN04488522_1011141</name>
</gene>
<dbReference type="InterPro" id="IPR036388">
    <property type="entry name" value="WH-like_DNA-bd_sf"/>
</dbReference>
<protein>
    <submittedName>
        <fullName evidence="5">Transcriptional regulator, HxlR family</fullName>
    </submittedName>
</protein>
<dbReference type="STRING" id="288992.SAMN04488522_1011141"/>
<dbReference type="PANTHER" id="PTHR33204">
    <property type="entry name" value="TRANSCRIPTIONAL REGULATOR, MARR FAMILY"/>
    <property type="match status" value="1"/>
</dbReference>
<dbReference type="Proteomes" id="UP000184287">
    <property type="component" value="Unassembled WGS sequence"/>
</dbReference>
<evidence type="ECO:0000259" key="4">
    <source>
        <dbReference type="PROSITE" id="PS51118"/>
    </source>
</evidence>
<dbReference type="InterPro" id="IPR036390">
    <property type="entry name" value="WH_DNA-bd_sf"/>
</dbReference>
<accession>A0A1M4W5T7</accession>
<dbReference type="GO" id="GO:0003677">
    <property type="term" value="F:DNA binding"/>
    <property type="evidence" value="ECO:0007669"/>
    <property type="project" value="UniProtKB-KW"/>
</dbReference>
<evidence type="ECO:0000313" key="5">
    <source>
        <dbReference type="EMBL" id="SHE76463.1"/>
    </source>
</evidence>
<dbReference type="PANTHER" id="PTHR33204:SF29">
    <property type="entry name" value="TRANSCRIPTIONAL REGULATOR"/>
    <property type="match status" value="1"/>
</dbReference>
<dbReference type="Pfam" id="PF01638">
    <property type="entry name" value="HxlR"/>
    <property type="match status" value="1"/>
</dbReference>
<evidence type="ECO:0000313" key="6">
    <source>
        <dbReference type="Proteomes" id="UP000184287"/>
    </source>
</evidence>
<keyword evidence="6" id="KW-1185">Reference proteome</keyword>
<keyword evidence="1" id="KW-0805">Transcription regulation</keyword>
<reference evidence="6" key="1">
    <citation type="submission" date="2016-11" db="EMBL/GenBank/DDBJ databases">
        <authorList>
            <person name="Varghese N."/>
            <person name="Submissions S."/>
        </authorList>
    </citation>
    <scope>NUCLEOTIDE SEQUENCE [LARGE SCALE GENOMIC DNA]</scope>
    <source>
        <strain evidence="6">DSM 16990</strain>
    </source>
</reference>
<name>A0A1M4W5T7_9SPHI</name>
<keyword evidence="2" id="KW-0238">DNA-binding</keyword>
<dbReference type="OrthoDB" id="769662at2"/>